<reference evidence="2 3" key="1">
    <citation type="submission" date="2017-12" db="EMBL/GenBank/DDBJ databases">
        <title>Sequencing, de novo assembly and annotation of complete genome of a new Thraustochytrid species, strain FCC1311.</title>
        <authorList>
            <person name="Sedici K."/>
            <person name="Godart F."/>
            <person name="Aiese Cigliano R."/>
            <person name="Sanseverino W."/>
            <person name="Barakat M."/>
            <person name="Ortet P."/>
            <person name="Marechal E."/>
            <person name="Cagnac O."/>
            <person name="Amato A."/>
        </authorList>
    </citation>
    <scope>NUCLEOTIDE SEQUENCE [LARGE SCALE GENOMIC DNA]</scope>
</reference>
<dbReference type="Proteomes" id="UP000241890">
    <property type="component" value="Unassembled WGS sequence"/>
</dbReference>
<organism evidence="2 3">
    <name type="scientific">Hondaea fermentalgiana</name>
    <dbReference type="NCBI Taxonomy" id="2315210"/>
    <lineage>
        <taxon>Eukaryota</taxon>
        <taxon>Sar</taxon>
        <taxon>Stramenopiles</taxon>
        <taxon>Bigyra</taxon>
        <taxon>Labyrinthulomycetes</taxon>
        <taxon>Thraustochytrida</taxon>
        <taxon>Thraustochytriidae</taxon>
        <taxon>Hondaea</taxon>
    </lineage>
</organism>
<evidence type="ECO:0000313" key="3">
    <source>
        <dbReference type="Proteomes" id="UP000241890"/>
    </source>
</evidence>
<evidence type="ECO:0000313" key="2">
    <source>
        <dbReference type="EMBL" id="GBG31398.1"/>
    </source>
</evidence>
<feature type="compositionally biased region" description="Acidic residues" evidence="1">
    <location>
        <begin position="57"/>
        <end position="81"/>
    </location>
</feature>
<dbReference type="InParanoid" id="A0A2R5GNT1"/>
<dbReference type="AlphaFoldDB" id="A0A2R5GNT1"/>
<dbReference type="EMBL" id="BEYU01000097">
    <property type="protein sequence ID" value="GBG31398.1"/>
    <property type="molecule type" value="Genomic_DNA"/>
</dbReference>
<feature type="region of interest" description="Disordered" evidence="1">
    <location>
        <begin position="102"/>
        <end position="123"/>
    </location>
</feature>
<comment type="caution">
    <text evidence="2">The sequence shown here is derived from an EMBL/GenBank/DDBJ whole genome shotgun (WGS) entry which is preliminary data.</text>
</comment>
<feature type="compositionally biased region" description="Low complexity" evidence="1">
    <location>
        <begin position="151"/>
        <end position="169"/>
    </location>
</feature>
<sequence length="329" mass="37122">MRPRRSYWRAFTTTVATRPRPTARPHSEEGRKVLSPSQRAPADDTDRVDAQGASTAESDDDDDDEEEDREEIYDENEEYEYGDEKRKEGIRAAAVLATLEFAPLEPADVLSSDEEEPEQAEKMEQVLDRIRSLRRRKEAAAKAFADDDSDSGAAAAPAQPARSGRRGTGIFRTGRKLIKSLRGTWRDTRDERDAEGMTDDEEIREEIEEETPEDLDPEAQRQEDVALRAKVHKSCKQGTPYLAALEFSNAARASQVLRTVDEDLEAVLQIQHDIERIQASTLRRKKKNAKSKSTERKKGSPTPLIMRMKTSLRRQKSSAPSVPGQMPEL</sequence>
<keyword evidence="3" id="KW-1185">Reference proteome</keyword>
<feature type="region of interest" description="Disordered" evidence="1">
    <location>
        <begin position="1"/>
        <end position="86"/>
    </location>
</feature>
<name>A0A2R5GNT1_9STRA</name>
<feature type="region of interest" description="Disordered" evidence="1">
    <location>
        <begin position="182"/>
        <end position="223"/>
    </location>
</feature>
<feature type="region of interest" description="Disordered" evidence="1">
    <location>
        <begin position="279"/>
        <end position="329"/>
    </location>
</feature>
<feature type="compositionally biased region" description="Low complexity" evidence="1">
    <location>
        <begin position="9"/>
        <end position="20"/>
    </location>
</feature>
<gene>
    <name evidence="2" type="ORF">FCC1311_076222</name>
</gene>
<accession>A0A2R5GNT1</accession>
<feature type="compositionally biased region" description="Acidic residues" evidence="1">
    <location>
        <begin position="196"/>
        <end position="217"/>
    </location>
</feature>
<proteinExistence type="predicted"/>
<evidence type="ECO:0000256" key="1">
    <source>
        <dbReference type="SAM" id="MobiDB-lite"/>
    </source>
</evidence>
<feature type="region of interest" description="Disordered" evidence="1">
    <location>
        <begin position="140"/>
        <end position="169"/>
    </location>
</feature>
<protein>
    <submittedName>
        <fullName evidence="2">Uncharacterized protein</fullName>
    </submittedName>
</protein>
<feature type="compositionally biased region" description="Basic and acidic residues" evidence="1">
    <location>
        <begin position="184"/>
        <end position="195"/>
    </location>
</feature>